<sequence length="155" mass="15928">MPAAIALVVAGRCRPSPDRVPEGASPDRDTGGIVSGHLSFAAGEGLAPVFIAPDRGVRRVHRDDGEVLLGGHRDQSGFEPAGRECGDELPESLLAAMLLAGLLGGEVQVLDTDRRDTAPLGPVQQPADGVPHLGVAVVCGAGQVVAEAFRVTDRV</sequence>
<comment type="caution">
    <text evidence="1">The sequence shown here is derived from an EMBL/GenBank/DDBJ whole genome shotgun (WGS) entry which is preliminary data.</text>
</comment>
<reference evidence="2" key="1">
    <citation type="journal article" date="2019" name="Int. J. Syst. Evol. Microbiol.">
        <title>The Global Catalogue of Microorganisms (GCM) 10K type strain sequencing project: providing services to taxonomists for standard genome sequencing and annotation.</title>
        <authorList>
            <consortium name="The Broad Institute Genomics Platform"/>
            <consortium name="The Broad Institute Genome Sequencing Center for Infectious Disease"/>
            <person name="Wu L."/>
            <person name="Ma J."/>
        </authorList>
    </citation>
    <scope>NUCLEOTIDE SEQUENCE [LARGE SCALE GENOMIC DNA]</scope>
    <source>
        <strain evidence="2">KCTC 42087</strain>
    </source>
</reference>
<evidence type="ECO:0000313" key="1">
    <source>
        <dbReference type="EMBL" id="MFC5752394.1"/>
    </source>
</evidence>
<organism evidence="1 2">
    <name type="scientific">Actinomadura rugatobispora</name>
    <dbReference type="NCBI Taxonomy" id="1994"/>
    <lineage>
        <taxon>Bacteria</taxon>
        <taxon>Bacillati</taxon>
        <taxon>Actinomycetota</taxon>
        <taxon>Actinomycetes</taxon>
        <taxon>Streptosporangiales</taxon>
        <taxon>Thermomonosporaceae</taxon>
        <taxon>Actinomadura</taxon>
    </lineage>
</organism>
<accession>A0ABW1ACW3</accession>
<gene>
    <name evidence="1" type="ORF">ACFPZN_42850</name>
</gene>
<feature type="non-terminal residue" evidence="1">
    <location>
        <position position="155"/>
    </location>
</feature>
<protein>
    <submittedName>
        <fullName evidence="1">Uncharacterized protein</fullName>
    </submittedName>
</protein>
<keyword evidence="2" id="KW-1185">Reference proteome</keyword>
<dbReference type="Proteomes" id="UP001596074">
    <property type="component" value="Unassembled WGS sequence"/>
</dbReference>
<dbReference type="RefSeq" id="WP_378288354.1">
    <property type="nucleotide sequence ID" value="NZ_JBHSON010000087.1"/>
</dbReference>
<evidence type="ECO:0000313" key="2">
    <source>
        <dbReference type="Proteomes" id="UP001596074"/>
    </source>
</evidence>
<dbReference type="EMBL" id="JBHSON010000087">
    <property type="protein sequence ID" value="MFC5752394.1"/>
    <property type="molecule type" value="Genomic_DNA"/>
</dbReference>
<proteinExistence type="predicted"/>
<name>A0ABW1ACW3_9ACTN</name>